<protein>
    <submittedName>
        <fullName evidence="2">Uncharacterized protein LOC103516159</fullName>
    </submittedName>
</protein>
<dbReference type="PaxDb" id="121845-A0A1S3DEF2"/>
<sequence>MEWVKEVTQLASSIAPFSDPTICDDPFKCDEDTIIPDTICGKLAKRNQIRSQCNYCANECILTKLGQKFPKIIVGKNVELKKPSDFKLYTTAGNGLRIYIVNNTSGS</sequence>
<accession>A0A1S3DEF2</accession>
<gene>
    <name evidence="2" type="primary">LOC103516159</name>
</gene>
<name>A0A1S3DEF2_DIACI</name>
<organism evidence="1 2">
    <name type="scientific">Diaphorina citri</name>
    <name type="common">Asian citrus psyllid</name>
    <dbReference type="NCBI Taxonomy" id="121845"/>
    <lineage>
        <taxon>Eukaryota</taxon>
        <taxon>Metazoa</taxon>
        <taxon>Ecdysozoa</taxon>
        <taxon>Arthropoda</taxon>
        <taxon>Hexapoda</taxon>
        <taxon>Insecta</taxon>
        <taxon>Pterygota</taxon>
        <taxon>Neoptera</taxon>
        <taxon>Paraneoptera</taxon>
        <taxon>Hemiptera</taxon>
        <taxon>Sternorrhyncha</taxon>
        <taxon>Psylloidea</taxon>
        <taxon>Psyllidae</taxon>
        <taxon>Diaphorininae</taxon>
        <taxon>Diaphorina</taxon>
    </lineage>
</organism>
<reference evidence="2" key="1">
    <citation type="submission" date="2025-08" db="UniProtKB">
        <authorList>
            <consortium name="RefSeq"/>
        </authorList>
    </citation>
    <scope>IDENTIFICATION</scope>
</reference>
<dbReference type="AlphaFoldDB" id="A0A1S3DEF2"/>
<evidence type="ECO:0000313" key="1">
    <source>
        <dbReference type="Proteomes" id="UP000079169"/>
    </source>
</evidence>
<dbReference type="GeneID" id="103516159"/>
<dbReference type="KEGG" id="dci:103516159"/>
<proteinExistence type="predicted"/>
<evidence type="ECO:0000313" key="2">
    <source>
        <dbReference type="RefSeq" id="XP_008479342.1"/>
    </source>
</evidence>
<dbReference type="Proteomes" id="UP000079169">
    <property type="component" value="Unplaced"/>
</dbReference>
<keyword evidence="1" id="KW-1185">Reference proteome</keyword>
<dbReference type="RefSeq" id="XP_008479342.1">
    <property type="nucleotide sequence ID" value="XM_008481120.1"/>
</dbReference>